<keyword evidence="3" id="KW-0547">Nucleotide-binding</keyword>
<evidence type="ECO:0000256" key="9">
    <source>
        <dbReference type="SAM" id="MobiDB-lite"/>
    </source>
</evidence>
<reference evidence="10 11" key="1">
    <citation type="submission" date="2024-04" db="EMBL/GenBank/DDBJ databases">
        <authorList>
            <consortium name="Genoscope - CEA"/>
            <person name="William W."/>
        </authorList>
    </citation>
    <scope>NUCLEOTIDE SEQUENCE [LARGE SCALE GENOMIC DNA]</scope>
</reference>
<keyword evidence="2 8" id="KW-0808">Transferase</keyword>
<evidence type="ECO:0000313" key="10">
    <source>
        <dbReference type="EMBL" id="CAL1528651.1"/>
    </source>
</evidence>
<keyword evidence="4 8" id="KW-0418">Kinase</keyword>
<comment type="catalytic activity">
    <reaction evidence="6">
        <text>1D-myo-inositol 1,4,5-trisphosphate + 2 ATP = 1D-myo-inositol 1,3,4,5,6-pentakisphosphate + 2 ADP + 2 H(+)</text>
        <dbReference type="Rhea" id="RHEA:32359"/>
        <dbReference type="ChEBI" id="CHEBI:15378"/>
        <dbReference type="ChEBI" id="CHEBI:30616"/>
        <dbReference type="ChEBI" id="CHEBI:57733"/>
        <dbReference type="ChEBI" id="CHEBI:203600"/>
        <dbReference type="ChEBI" id="CHEBI:456216"/>
        <dbReference type="EC" id="2.7.1.151"/>
    </reaction>
</comment>
<evidence type="ECO:0000256" key="6">
    <source>
        <dbReference type="ARBA" id="ARBA00036164"/>
    </source>
</evidence>
<dbReference type="Proteomes" id="UP001497497">
    <property type="component" value="Unassembled WGS sequence"/>
</dbReference>
<keyword evidence="11" id="KW-1185">Reference proteome</keyword>
<feature type="compositionally biased region" description="Polar residues" evidence="9">
    <location>
        <begin position="270"/>
        <end position="295"/>
    </location>
</feature>
<feature type="region of interest" description="Disordered" evidence="9">
    <location>
        <begin position="1"/>
        <end position="26"/>
    </location>
</feature>
<dbReference type="EC" id="2.7.-.-" evidence="8"/>
<dbReference type="Gene3D" id="3.30.470.160">
    <property type="entry name" value="Inositol polyphosphate kinase"/>
    <property type="match status" value="1"/>
</dbReference>
<evidence type="ECO:0000256" key="4">
    <source>
        <dbReference type="ARBA" id="ARBA00022777"/>
    </source>
</evidence>
<dbReference type="GO" id="GO:0005524">
    <property type="term" value="F:ATP binding"/>
    <property type="evidence" value="ECO:0007669"/>
    <property type="project" value="UniProtKB-KW"/>
</dbReference>
<dbReference type="GO" id="GO:0005737">
    <property type="term" value="C:cytoplasm"/>
    <property type="evidence" value="ECO:0007669"/>
    <property type="project" value="TreeGrafter"/>
</dbReference>
<dbReference type="GO" id="GO:0008440">
    <property type="term" value="F:inositol-1,4,5-trisphosphate 3-kinase activity"/>
    <property type="evidence" value="ECO:0007669"/>
    <property type="project" value="TreeGrafter"/>
</dbReference>
<comment type="similarity">
    <text evidence="1 8">Belongs to the inositol phosphokinase (IPK) family.</text>
</comment>
<dbReference type="EMBL" id="CAXITT010000035">
    <property type="protein sequence ID" value="CAL1528651.1"/>
    <property type="molecule type" value="Genomic_DNA"/>
</dbReference>
<dbReference type="InterPro" id="IPR005522">
    <property type="entry name" value="IPK"/>
</dbReference>
<gene>
    <name evidence="10" type="ORF">GSLYS_00002821001</name>
</gene>
<evidence type="ECO:0000256" key="8">
    <source>
        <dbReference type="RuleBase" id="RU363090"/>
    </source>
</evidence>
<evidence type="ECO:0000256" key="1">
    <source>
        <dbReference type="ARBA" id="ARBA00007374"/>
    </source>
</evidence>
<organism evidence="10 11">
    <name type="scientific">Lymnaea stagnalis</name>
    <name type="common">Great pond snail</name>
    <name type="synonym">Helix stagnalis</name>
    <dbReference type="NCBI Taxonomy" id="6523"/>
    <lineage>
        <taxon>Eukaryota</taxon>
        <taxon>Metazoa</taxon>
        <taxon>Spiralia</taxon>
        <taxon>Lophotrochozoa</taxon>
        <taxon>Mollusca</taxon>
        <taxon>Gastropoda</taxon>
        <taxon>Heterobranchia</taxon>
        <taxon>Euthyneura</taxon>
        <taxon>Panpulmonata</taxon>
        <taxon>Hygrophila</taxon>
        <taxon>Lymnaeoidea</taxon>
        <taxon>Lymnaeidae</taxon>
        <taxon>Lymnaea</taxon>
    </lineage>
</organism>
<comment type="catalytic activity">
    <reaction evidence="7">
        <text>1D-myo-inositol 1,3,4,6-tetrakisphosphate + ATP = 1D-myo-inositol 1,3,4,5,6-pentakisphosphate + ADP + H(+)</text>
        <dbReference type="Rhea" id="RHEA:12717"/>
        <dbReference type="ChEBI" id="CHEBI:15378"/>
        <dbReference type="ChEBI" id="CHEBI:30616"/>
        <dbReference type="ChEBI" id="CHEBI:57660"/>
        <dbReference type="ChEBI" id="CHEBI:57733"/>
        <dbReference type="ChEBI" id="CHEBI:456216"/>
        <dbReference type="EC" id="2.7.1.140"/>
    </reaction>
</comment>
<protein>
    <recommendedName>
        <fullName evidence="8">Kinase</fullName>
        <ecNumber evidence="8">2.7.-.-</ecNumber>
    </recommendedName>
</protein>
<dbReference type="GO" id="GO:0005634">
    <property type="term" value="C:nucleus"/>
    <property type="evidence" value="ECO:0007669"/>
    <property type="project" value="TreeGrafter"/>
</dbReference>
<dbReference type="PANTHER" id="PTHR12400:SF51">
    <property type="entry name" value="INOSITOL POLYPHOSPHATE MULTIKINASE"/>
    <property type="match status" value="1"/>
</dbReference>
<accession>A0AAV2H947</accession>
<dbReference type="InterPro" id="IPR038286">
    <property type="entry name" value="IPK_sf"/>
</dbReference>
<feature type="region of interest" description="Disordered" evidence="9">
    <location>
        <begin position="254"/>
        <end position="295"/>
    </location>
</feature>
<dbReference type="SUPFAM" id="SSF56104">
    <property type="entry name" value="SAICAR synthase-like"/>
    <property type="match status" value="1"/>
</dbReference>
<comment type="caution">
    <text evidence="10">The sequence shown here is derived from an EMBL/GenBank/DDBJ whole genome shotgun (WGS) entry which is preliminary data.</text>
</comment>
<sequence>MANEETSNSNITRLTTANGPDKNQTGWKTLETQVGGHQFAHANNQTQKLAGMVDLGNGLVLKSLQNPPRGARELGFYQKVFDPECTDSDLIELREFLPAFYGTHEKCGVKYLKLANLTYGFKHPCVIDLKMGQVTYDQEASPEKIAHEISKYPPLKNLGFQITGMMVYDPVVQSVAKYDKEFSKNLTEETIVTDGLGCFFKPGNGEVRRDVIQPIVSKLLKLESWFLRQKKFSFIASSLFMVYEGSKLTDRILNSSKSKRPPIQNEDGSKVQNTSESVNRISEGQDGKNSANRGSTLQKRFNQDGILDVSRAKKPRLRDDIIGDAAEKVLPDSGKDSPGKCAQVHLIDFAHAFPATDIDKNFLFGLQKLISILQGFLK</sequence>
<proteinExistence type="inferred from homology"/>
<evidence type="ECO:0000256" key="7">
    <source>
        <dbReference type="ARBA" id="ARBA00036525"/>
    </source>
</evidence>
<dbReference type="GO" id="GO:0032958">
    <property type="term" value="P:inositol phosphate biosynthetic process"/>
    <property type="evidence" value="ECO:0007669"/>
    <property type="project" value="InterPro"/>
</dbReference>
<dbReference type="Pfam" id="PF03770">
    <property type="entry name" value="IPK"/>
    <property type="match status" value="1"/>
</dbReference>
<dbReference type="PANTHER" id="PTHR12400">
    <property type="entry name" value="INOSITOL POLYPHOSPHATE KINASE"/>
    <property type="match status" value="1"/>
</dbReference>
<evidence type="ECO:0000256" key="3">
    <source>
        <dbReference type="ARBA" id="ARBA00022741"/>
    </source>
</evidence>
<dbReference type="GO" id="GO:0051765">
    <property type="term" value="F:inositol tetrakisphosphate kinase activity"/>
    <property type="evidence" value="ECO:0007669"/>
    <property type="project" value="TreeGrafter"/>
</dbReference>
<evidence type="ECO:0000256" key="2">
    <source>
        <dbReference type="ARBA" id="ARBA00022679"/>
    </source>
</evidence>
<name>A0AAV2H947_LYMST</name>
<keyword evidence="5" id="KW-0067">ATP-binding</keyword>
<dbReference type="AlphaFoldDB" id="A0AAV2H947"/>
<evidence type="ECO:0000313" key="11">
    <source>
        <dbReference type="Proteomes" id="UP001497497"/>
    </source>
</evidence>
<evidence type="ECO:0000256" key="5">
    <source>
        <dbReference type="ARBA" id="ARBA00022840"/>
    </source>
</evidence>